<protein>
    <submittedName>
        <fullName evidence="1">Uncharacterized protein</fullName>
    </submittedName>
</protein>
<comment type="caution">
    <text evidence="1">The sequence shown here is derived from an EMBL/GenBank/DDBJ whole genome shotgun (WGS) entry which is preliminary data.</text>
</comment>
<sequence>MDFPLHTFASYRHIDAKDDLFQKHYGLSGSTIEKPPVPHQLPTVPQPMDTLQSSAPPPFLTKTYDMVDDPATDEIVSWSSTNNSFVVWNFADFSRDLLPKFFKHNNFSSFVRQLNTYGFRKVGPDRWEFANEGFLRGQRQLLKSIHRRKPAQSQSQQQGQGPLLEVGKFGGIEGELDRLKRDKHVLMFELVRMRTQQQATEQNLRVMGQRLHVTEQRQGQMMSFLAKAVQNPSFFTQLMQQYDASERLSTVKKRRRLPKQGNEGVAGVFETSTSEGPVVKYQLASGSEHPNSMLFEFLNSSGVSKKVNQSSNLVDRPGELEERTADGEEDEYSSPGSQTEFNITESHASTTGISQRSQIASERKMFNRSQVQAFPSTPSIPIVGDIRSSADHGLGGGDISFFERGFSGEVERFSHERGASGSLHNGVGMNDSFWEQFLGGKLDSGDSATDADVSSGSGSGDQDGEYEAGPHEWWTNKPNMEQVSFDFEARPLLSK</sequence>
<organism evidence="1 2">
    <name type="scientific">Diphasiastrum complanatum</name>
    <name type="common">Issler's clubmoss</name>
    <name type="synonym">Lycopodium complanatum</name>
    <dbReference type="NCBI Taxonomy" id="34168"/>
    <lineage>
        <taxon>Eukaryota</taxon>
        <taxon>Viridiplantae</taxon>
        <taxon>Streptophyta</taxon>
        <taxon>Embryophyta</taxon>
        <taxon>Tracheophyta</taxon>
        <taxon>Lycopodiopsida</taxon>
        <taxon>Lycopodiales</taxon>
        <taxon>Lycopodiaceae</taxon>
        <taxon>Lycopodioideae</taxon>
        <taxon>Diphasiastrum</taxon>
    </lineage>
</organism>
<evidence type="ECO:0000313" key="1">
    <source>
        <dbReference type="EMBL" id="KAJ7566634.1"/>
    </source>
</evidence>
<keyword evidence="2" id="KW-1185">Reference proteome</keyword>
<dbReference type="EMBL" id="CM055093">
    <property type="protein sequence ID" value="KAJ7566634.1"/>
    <property type="molecule type" value="Genomic_DNA"/>
</dbReference>
<gene>
    <name evidence="1" type="ORF">O6H91_02G112200</name>
</gene>
<dbReference type="Proteomes" id="UP001162992">
    <property type="component" value="Chromosome 2"/>
</dbReference>
<reference evidence="2" key="1">
    <citation type="journal article" date="2024" name="Proc. Natl. Acad. Sci. U.S.A.">
        <title>Extraordinary preservation of gene collinearity over three hundred million years revealed in homosporous lycophytes.</title>
        <authorList>
            <person name="Li C."/>
            <person name="Wickell D."/>
            <person name="Kuo L.Y."/>
            <person name="Chen X."/>
            <person name="Nie B."/>
            <person name="Liao X."/>
            <person name="Peng D."/>
            <person name="Ji J."/>
            <person name="Jenkins J."/>
            <person name="Williams M."/>
            <person name="Shu S."/>
            <person name="Plott C."/>
            <person name="Barry K."/>
            <person name="Rajasekar S."/>
            <person name="Grimwood J."/>
            <person name="Han X."/>
            <person name="Sun S."/>
            <person name="Hou Z."/>
            <person name="He W."/>
            <person name="Dai G."/>
            <person name="Sun C."/>
            <person name="Schmutz J."/>
            <person name="Leebens-Mack J.H."/>
            <person name="Li F.W."/>
            <person name="Wang L."/>
        </authorList>
    </citation>
    <scope>NUCLEOTIDE SEQUENCE [LARGE SCALE GENOMIC DNA]</scope>
    <source>
        <strain evidence="2">cv. PW_Plant_1</strain>
    </source>
</reference>
<evidence type="ECO:0000313" key="2">
    <source>
        <dbReference type="Proteomes" id="UP001162992"/>
    </source>
</evidence>
<accession>A0ACC2EJG2</accession>
<name>A0ACC2EJG2_DIPCM</name>
<proteinExistence type="predicted"/>